<sequence length="197" mass="20434">MSLDATDALHPEPFDEPEPALGTVLELDRGSLPFALLHGESLVATASWALGEAGVTLLDLGTGWEGLVESGEALVLHDALCPATPPGFLATCVRTAQDADVVVAGVRPVTDTVKAAGDGFVGATLDRDELVAVASPVVLPARVVASLSTLPSTDLARLVEVLRADGEEVRLLEAPAEARRVGSEEDLRLLEALTGRD</sequence>
<protein>
    <submittedName>
        <fullName evidence="3">2-C-methyl-D-erythritol 4-phosphate cytidylyltransferase</fullName>
        <ecNumber evidence="3">2.7.7.60</ecNumber>
    </submittedName>
</protein>
<dbReference type="EMBL" id="JACCAC010000001">
    <property type="protein sequence ID" value="NYG54805.1"/>
    <property type="molecule type" value="Genomic_DNA"/>
</dbReference>
<comment type="caution">
    <text evidence="3">The sequence shown here is derived from an EMBL/GenBank/DDBJ whole genome shotgun (WGS) entry which is preliminary data.</text>
</comment>
<dbReference type="Gene3D" id="3.90.550.10">
    <property type="entry name" value="Spore Coat Polysaccharide Biosynthesis Protein SpsA, Chain A"/>
    <property type="match status" value="1"/>
</dbReference>
<dbReference type="SUPFAM" id="SSF53448">
    <property type="entry name" value="Nucleotide-diphospho-sugar transferases"/>
    <property type="match status" value="1"/>
</dbReference>
<evidence type="ECO:0000256" key="1">
    <source>
        <dbReference type="ARBA" id="ARBA00022679"/>
    </source>
</evidence>
<keyword evidence="1 3" id="KW-0808">Transferase</keyword>
<dbReference type="InterPro" id="IPR034683">
    <property type="entry name" value="IspD/TarI"/>
</dbReference>
<name>A0A7Y9RR56_9ACTN</name>
<evidence type="ECO:0000256" key="2">
    <source>
        <dbReference type="ARBA" id="ARBA00022695"/>
    </source>
</evidence>
<gene>
    <name evidence="3" type="ORF">BJ989_001109</name>
</gene>
<evidence type="ECO:0000313" key="3">
    <source>
        <dbReference type="EMBL" id="NYG54805.1"/>
    </source>
</evidence>
<proteinExistence type="predicted"/>
<keyword evidence="4" id="KW-1185">Reference proteome</keyword>
<dbReference type="GO" id="GO:0050518">
    <property type="term" value="F:2-C-methyl-D-erythritol 4-phosphate cytidylyltransferase activity"/>
    <property type="evidence" value="ECO:0007669"/>
    <property type="project" value="UniProtKB-EC"/>
</dbReference>
<reference evidence="3 4" key="1">
    <citation type="submission" date="2020-07" db="EMBL/GenBank/DDBJ databases">
        <title>Sequencing the genomes of 1000 actinobacteria strains.</title>
        <authorList>
            <person name="Klenk H.-P."/>
        </authorList>
    </citation>
    <scope>NUCLEOTIDE SEQUENCE [LARGE SCALE GENOMIC DNA]</scope>
    <source>
        <strain evidence="3 4">DSM 24552</strain>
    </source>
</reference>
<accession>A0A7Y9RR56</accession>
<dbReference type="EC" id="2.7.7.60" evidence="3"/>
<evidence type="ECO:0000313" key="4">
    <source>
        <dbReference type="Proteomes" id="UP000544110"/>
    </source>
</evidence>
<dbReference type="RefSeq" id="WP_343049119.1">
    <property type="nucleotide sequence ID" value="NZ_JACCAC010000001.1"/>
</dbReference>
<organism evidence="3 4">
    <name type="scientific">Nocardioides perillae</name>
    <dbReference type="NCBI Taxonomy" id="1119534"/>
    <lineage>
        <taxon>Bacteria</taxon>
        <taxon>Bacillati</taxon>
        <taxon>Actinomycetota</taxon>
        <taxon>Actinomycetes</taxon>
        <taxon>Propionibacteriales</taxon>
        <taxon>Nocardioidaceae</taxon>
        <taxon>Nocardioides</taxon>
    </lineage>
</organism>
<dbReference type="Proteomes" id="UP000544110">
    <property type="component" value="Unassembled WGS sequence"/>
</dbReference>
<dbReference type="InterPro" id="IPR029044">
    <property type="entry name" value="Nucleotide-diphossugar_trans"/>
</dbReference>
<keyword evidence="2 3" id="KW-0548">Nucleotidyltransferase</keyword>
<dbReference type="Pfam" id="PF01128">
    <property type="entry name" value="IspD"/>
    <property type="match status" value="1"/>
</dbReference>
<dbReference type="AlphaFoldDB" id="A0A7Y9RR56"/>